<dbReference type="InterPro" id="IPR036412">
    <property type="entry name" value="HAD-like_sf"/>
</dbReference>
<protein>
    <submittedName>
        <fullName evidence="1">HAD family phosphatase</fullName>
    </submittedName>
</protein>
<dbReference type="SUPFAM" id="SSF56784">
    <property type="entry name" value="HAD-like"/>
    <property type="match status" value="1"/>
</dbReference>
<dbReference type="SFLD" id="SFLDS00003">
    <property type="entry name" value="Haloacid_Dehalogenase"/>
    <property type="match status" value="1"/>
</dbReference>
<name>A0A6G7IZ90_9FLAO</name>
<dbReference type="InterPro" id="IPR023198">
    <property type="entry name" value="PGP-like_dom2"/>
</dbReference>
<dbReference type="NCBIfam" id="TIGR01549">
    <property type="entry name" value="HAD-SF-IA-v1"/>
    <property type="match status" value="1"/>
</dbReference>
<dbReference type="Gene3D" id="3.40.50.1000">
    <property type="entry name" value="HAD superfamily/HAD-like"/>
    <property type="match status" value="1"/>
</dbReference>
<dbReference type="AlphaFoldDB" id="A0A6G7IZ90"/>
<keyword evidence="2" id="KW-1185">Reference proteome</keyword>
<dbReference type="NCBIfam" id="TIGR01509">
    <property type="entry name" value="HAD-SF-IA-v3"/>
    <property type="match status" value="1"/>
</dbReference>
<dbReference type="GO" id="GO:0050308">
    <property type="term" value="F:sugar-phosphatase activity"/>
    <property type="evidence" value="ECO:0007669"/>
    <property type="project" value="TreeGrafter"/>
</dbReference>
<sequence>MNTIQSIKAVLFDLDGTLIQTEVLKADSYAMAISELTQGAVDKKQVSDIFNQFVGLSRTEVVQGLAKHYYKELSTHLSSDDLETIGEKLIEKRLALYREILDNTELLSKHFCTYTLGLFHRLKRENYTLVLATMSHLPEAKKVTEAIGIYDQFDLVLTRDDVANGKPAPDIYKKAKEHFGLNSEQCLVIEDSPNGIMAAQNAGMPVFAVTNSITRKSVHDCKLLDPRFIVDDLTQLETVVCSYLESRTD</sequence>
<dbReference type="SFLD" id="SFLDG01129">
    <property type="entry name" value="C1.5:_HAD__Beta-PGM__Phosphata"/>
    <property type="match status" value="1"/>
</dbReference>
<proteinExistence type="predicted"/>
<dbReference type="Gene3D" id="1.10.150.240">
    <property type="entry name" value="Putative phosphatase, domain 2"/>
    <property type="match status" value="1"/>
</dbReference>
<organism evidence="1 2">
    <name type="scientific">Flagellimonas oceani</name>
    <dbReference type="NCBI Taxonomy" id="2698672"/>
    <lineage>
        <taxon>Bacteria</taxon>
        <taxon>Pseudomonadati</taxon>
        <taxon>Bacteroidota</taxon>
        <taxon>Flavobacteriia</taxon>
        <taxon>Flavobacteriales</taxon>
        <taxon>Flavobacteriaceae</taxon>
        <taxon>Flagellimonas</taxon>
    </lineage>
</organism>
<evidence type="ECO:0000313" key="1">
    <source>
        <dbReference type="EMBL" id="QII43921.1"/>
    </source>
</evidence>
<dbReference type="PANTHER" id="PTHR43481">
    <property type="entry name" value="FRUCTOSE-1-PHOSPHATE PHOSPHATASE"/>
    <property type="match status" value="1"/>
</dbReference>
<gene>
    <name evidence="1" type="ORF">GVT53_04265</name>
</gene>
<dbReference type="InterPro" id="IPR051806">
    <property type="entry name" value="HAD-like_SPP"/>
</dbReference>
<dbReference type="PRINTS" id="PR00413">
    <property type="entry name" value="HADHALOGNASE"/>
</dbReference>
<dbReference type="RefSeq" id="WP_166247582.1">
    <property type="nucleotide sequence ID" value="NZ_CP049616.1"/>
</dbReference>
<evidence type="ECO:0000313" key="2">
    <source>
        <dbReference type="Proteomes" id="UP000502928"/>
    </source>
</evidence>
<dbReference type="PANTHER" id="PTHR43481:SF4">
    <property type="entry name" value="GLYCEROL-1-PHOSPHATE PHOSPHOHYDROLASE 1-RELATED"/>
    <property type="match status" value="1"/>
</dbReference>
<dbReference type="InterPro" id="IPR006439">
    <property type="entry name" value="HAD-SF_hydro_IA"/>
</dbReference>
<dbReference type="KEGG" id="mut:GVT53_04265"/>
<dbReference type="Pfam" id="PF00702">
    <property type="entry name" value="Hydrolase"/>
    <property type="match status" value="1"/>
</dbReference>
<accession>A0A6G7IZ90</accession>
<reference evidence="1 2" key="1">
    <citation type="submission" date="2020-02" db="EMBL/GenBank/DDBJ databases">
        <title>Complete genome of Muricauda sp. 501str8.</title>
        <authorList>
            <person name="Dong B."/>
            <person name="Zhu S."/>
            <person name="Yang J."/>
            <person name="Chen J."/>
        </authorList>
    </citation>
    <scope>NUCLEOTIDE SEQUENCE [LARGE SCALE GENOMIC DNA]</scope>
    <source>
        <strain evidence="1 2">501str8</strain>
    </source>
</reference>
<dbReference type="InterPro" id="IPR023214">
    <property type="entry name" value="HAD_sf"/>
</dbReference>
<dbReference type="Proteomes" id="UP000502928">
    <property type="component" value="Chromosome"/>
</dbReference>
<dbReference type="EMBL" id="CP049616">
    <property type="protein sequence ID" value="QII43921.1"/>
    <property type="molecule type" value="Genomic_DNA"/>
</dbReference>